<dbReference type="EMBL" id="DTIN01000023">
    <property type="protein sequence ID" value="HFX13747.1"/>
    <property type="molecule type" value="Genomic_DNA"/>
</dbReference>
<dbReference type="InterPro" id="IPR005079">
    <property type="entry name" value="Peptidase_C45_hydrolase"/>
</dbReference>
<sequence>MLKRIFIFILIIFTFSLILSKEIFACTIFNTTNKKGNVLVGRNFDNDREGGRIWFITPRDGLHGIVILEQLGSNMPYEGMNDAGLFIGISAVPNTITPFLPFKPIRISLEMVKITLERAKTVDEALKIFHKYYVVFGTFLGNPIVHYMIVDKEGNSAILEYIDGKMIIIKNNAESQVMTNHFISKPELGSDSKTSFERYKIAKENLNNVNSVEDAYDLLSKVSQKTTVWSSVYNLNEQKIYLRYKNSPIIFDFNLKDELSKGDHGYALSLMNFENPLIYKESKHNFTLRIHIGSGYTEEKIDYFGAFLLFSTFKDKKYGIEVTKFKDFVGIGIVLEKRYFEYLHLSIGLMSYSGKMGINFKFGWEPDNHIPFKPFLSLREDFILENPMKAIFSINTGLNFEF</sequence>
<evidence type="ECO:0000259" key="1">
    <source>
        <dbReference type="Pfam" id="PF03417"/>
    </source>
</evidence>
<dbReference type="InterPro" id="IPR052193">
    <property type="entry name" value="Peptidase_C59"/>
</dbReference>
<reference evidence="2" key="1">
    <citation type="journal article" date="2020" name="mSystems">
        <title>Genome- and Community-Level Interaction Insights into Carbon Utilization and Element Cycling Functions of Hydrothermarchaeota in Hydrothermal Sediment.</title>
        <authorList>
            <person name="Zhou Z."/>
            <person name="Liu Y."/>
            <person name="Xu W."/>
            <person name="Pan J."/>
            <person name="Luo Z.H."/>
            <person name="Li M."/>
        </authorList>
    </citation>
    <scope>NUCLEOTIDE SEQUENCE [LARGE SCALE GENOMIC DNA]</scope>
    <source>
        <strain evidence="2">SpSt-81</strain>
    </source>
</reference>
<dbReference type="Pfam" id="PF03417">
    <property type="entry name" value="AAT"/>
    <property type="match status" value="1"/>
</dbReference>
<accession>A0A7C3MKB0</accession>
<dbReference type="InterPro" id="IPR029055">
    <property type="entry name" value="Ntn_hydrolases_N"/>
</dbReference>
<name>A0A7C3MKB0_DICTH</name>
<keyword evidence="2" id="KW-0378">Hydrolase</keyword>
<dbReference type="AlphaFoldDB" id="A0A7C3MKB0"/>
<feature type="domain" description="Peptidase C45 hydrolase" evidence="1">
    <location>
        <begin position="33"/>
        <end position="243"/>
    </location>
</feature>
<dbReference type="PANTHER" id="PTHR35527">
    <property type="entry name" value="CHOLOYLGLYCINE HYDROLASE"/>
    <property type="match status" value="1"/>
</dbReference>
<dbReference type="Gene3D" id="3.60.60.10">
    <property type="entry name" value="Penicillin V Acylase, Chain A"/>
    <property type="match status" value="1"/>
</dbReference>
<dbReference type="SUPFAM" id="SSF56235">
    <property type="entry name" value="N-terminal nucleophile aminohydrolases (Ntn hydrolases)"/>
    <property type="match status" value="1"/>
</dbReference>
<gene>
    <name evidence="2" type="ORF">ENW00_06280</name>
</gene>
<dbReference type="GO" id="GO:0016787">
    <property type="term" value="F:hydrolase activity"/>
    <property type="evidence" value="ECO:0007669"/>
    <property type="project" value="UniProtKB-KW"/>
</dbReference>
<dbReference type="PANTHER" id="PTHR35527:SF2">
    <property type="entry name" value="HYDROLASE"/>
    <property type="match status" value="1"/>
</dbReference>
<comment type="caution">
    <text evidence="2">The sequence shown here is derived from an EMBL/GenBank/DDBJ whole genome shotgun (WGS) entry which is preliminary data.</text>
</comment>
<organism evidence="2">
    <name type="scientific">Dictyoglomus thermophilum</name>
    <dbReference type="NCBI Taxonomy" id="14"/>
    <lineage>
        <taxon>Bacteria</taxon>
        <taxon>Pseudomonadati</taxon>
        <taxon>Dictyoglomota</taxon>
        <taxon>Dictyoglomia</taxon>
        <taxon>Dictyoglomales</taxon>
        <taxon>Dictyoglomaceae</taxon>
        <taxon>Dictyoglomus</taxon>
    </lineage>
</organism>
<evidence type="ECO:0000313" key="2">
    <source>
        <dbReference type="EMBL" id="HFX13747.1"/>
    </source>
</evidence>
<protein>
    <submittedName>
        <fullName evidence="2">Linear amide C-N hydrolase</fullName>
    </submittedName>
</protein>
<proteinExistence type="predicted"/>